<dbReference type="AlphaFoldDB" id="X1G8U4"/>
<protein>
    <submittedName>
        <fullName evidence="2">Uncharacterized protein</fullName>
    </submittedName>
</protein>
<evidence type="ECO:0000313" key="2">
    <source>
        <dbReference type="EMBL" id="GAH37964.1"/>
    </source>
</evidence>
<sequence>MTMDELHAFIIGAAETLCPWEARYIPFNQPPTPIKGEEHYYLAGRATGFLALLLILIGLAKLAKEVLL</sequence>
<organism evidence="2">
    <name type="scientific">marine sediment metagenome</name>
    <dbReference type="NCBI Taxonomy" id="412755"/>
    <lineage>
        <taxon>unclassified sequences</taxon>
        <taxon>metagenomes</taxon>
        <taxon>ecological metagenomes</taxon>
    </lineage>
</organism>
<keyword evidence="1" id="KW-0472">Membrane</keyword>
<name>X1G8U4_9ZZZZ</name>
<feature type="transmembrane region" description="Helical" evidence="1">
    <location>
        <begin position="40"/>
        <end position="60"/>
    </location>
</feature>
<proteinExistence type="predicted"/>
<dbReference type="EMBL" id="BARU01006863">
    <property type="protein sequence ID" value="GAH37964.1"/>
    <property type="molecule type" value="Genomic_DNA"/>
</dbReference>
<gene>
    <name evidence="2" type="ORF">S03H2_13520</name>
</gene>
<accession>X1G8U4</accession>
<comment type="caution">
    <text evidence="2">The sequence shown here is derived from an EMBL/GenBank/DDBJ whole genome shotgun (WGS) entry which is preliminary data.</text>
</comment>
<keyword evidence="1" id="KW-0812">Transmembrane</keyword>
<evidence type="ECO:0000256" key="1">
    <source>
        <dbReference type="SAM" id="Phobius"/>
    </source>
</evidence>
<reference evidence="2" key="1">
    <citation type="journal article" date="2014" name="Front. Microbiol.">
        <title>High frequency of phylogenetically diverse reductive dehalogenase-homologous genes in deep subseafloor sedimentary metagenomes.</title>
        <authorList>
            <person name="Kawai M."/>
            <person name="Futagami T."/>
            <person name="Toyoda A."/>
            <person name="Takaki Y."/>
            <person name="Nishi S."/>
            <person name="Hori S."/>
            <person name="Arai W."/>
            <person name="Tsubouchi T."/>
            <person name="Morono Y."/>
            <person name="Uchiyama I."/>
            <person name="Ito T."/>
            <person name="Fujiyama A."/>
            <person name="Inagaki F."/>
            <person name="Takami H."/>
        </authorList>
    </citation>
    <scope>NUCLEOTIDE SEQUENCE</scope>
    <source>
        <strain evidence="2">Expedition CK06-06</strain>
    </source>
</reference>
<keyword evidence="1" id="KW-1133">Transmembrane helix</keyword>